<evidence type="ECO:0000313" key="2">
    <source>
        <dbReference type="Proteomes" id="UP000077763"/>
    </source>
</evidence>
<evidence type="ECO:0000313" key="1">
    <source>
        <dbReference type="EMBL" id="OAI03812.1"/>
    </source>
</evidence>
<name>A0A177MDQ8_METMH</name>
<dbReference type="EMBL" id="LUUH01000053">
    <property type="protein sequence ID" value="OAI03812.1"/>
    <property type="molecule type" value="Genomic_DNA"/>
</dbReference>
<protein>
    <submittedName>
        <fullName evidence="1">Uncharacterized protein</fullName>
    </submittedName>
</protein>
<gene>
    <name evidence="1" type="ORF">A1353_14230</name>
</gene>
<proteinExistence type="predicted"/>
<accession>A0A177MDQ8</accession>
<reference evidence="1 2" key="1">
    <citation type="submission" date="2016-03" db="EMBL/GenBank/DDBJ databases">
        <authorList>
            <person name="Ploux O."/>
        </authorList>
    </citation>
    <scope>NUCLEOTIDE SEQUENCE [LARGE SCALE GENOMIC DNA]</scope>
    <source>
        <strain evidence="1 2">R-45371</strain>
    </source>
</reference>
<organism evidence="1 2">
    <name type="scientific">Methylomonas methanica</name>
    <dbReference type="NCBI Taxonomy" id="421"/>
    <lineage>
        <taxon>Bacteria</taxon>
        <taxon>Pseudomonadati</taxon>
        <taxon>Pseudomonadota</taxon>
        <taxon>Gammaproteobacteria</taxon>
        <taxon>Methylococcales</taxon>
        <taxon>Methylococcaceae</taxon>
        <taxon>Methylomonas</taxon>
    </lineage>
</organism>
<sequence>MDSPYAAPSTGGFGRISPKGATHGCVALHAGAGKPLQATPFKLFGAQEINGIGVAFSLGTFFWPSKRKYLGCRAETRLSNNRRVSDTN</sequence>
<comment type="caution">
    <text evidence="1">The sequence shown here is derived from an EMBL/GenBank/DDBJ whole genome shotgun (WGS) entry which is preliminary data.</text>
</comment>
<dbReference type="Proteomes" id="UP000077763">
    <property type="component" value="Unassembled WGS sequence"/>
</dbReference>
<dbReference type="AlphaFoldDB" id="A0A177MDQ8"/>